<dbReference type="InterPro" id="IPR050055">
    <property type="entry name" value="EF-Tu_GTPase"/>
</dbReference>
<dbReference type="GO" id="GO:0001514">
    <property type="term" value="P:selenocysteine incorporation"/>
    <property type="evidence" value="ECO:0007669"/>
    <property type="project" value="InterPro"/>
</dbReference>
<keyword evidence="6" id="KW-0342">GTP-binding</keyword>
<dbReference type="InterPro" id="IPR000795">
    <property type="entry name" value="T_Tr_GTP-bd_dom"/>
</dbReference>
<proteinExistence type="predicted"/>
<comment type="subcellular location">
    <subcellularLocation>
        <location evidence="1">Cytoplasm</location>
    </subcellularLocation>
</comment>
<dbReference type="InterPro" id="IPR009001">
    <property type="entry name" value="Transl_elong_EF1A/Init_IF2_C"/>
</dbReference>
<dbReference type="Gene3D" id="3.40.50.300">
    <property type="entry name" value="P-loop containing nucleotide triphosphate hydrolases"/>
    <property type="match status" value="1"/>
</dbReference>
<sequence length="636" mass="71958">MKHVIMGTAGHVDHGKTCLIKALTGTDTDRLKEEKQRGITIELGFARLSGSEDLEIGIVDVPGHEKFVRHMLAGASGIDMVLFVIAADEGMMPQTVEHLEILKMLHIEKGIIALTKIDLVEEEWLEMVKEDVRESTKGTFLENAELIEVSSQTGYQIDYLRARICEMAEACSLRREEEELLRIPVDRVFTIDGFGTVVTGTLTEGSIKTGEEIWIYPSERKVKVRNLQVHGKPVKQATAGQRTAVNLAGIKKVDVRRGEVLAAPFSMEKSRMLDVRVSMFDTAKRPLENGARLHLFYGSAEVLCKAVLLDADILQQGQSGFAQLRLEEDIAVKRGDRFILRFYSPLESIAGGVVLDPVAPKRKRFQETALDALKRKDEGSGKEVLEQILLEESQKFPQERLLARKWGGLRTEAAELLREMEELGTAYRIDKDVYLHRDFLRTVQTTAEQILEDYHEKNPVSGGMVREELRVRLKNGLHASDMRPMDALIAGMIDRGILKEAGNTVALSGFSIQYTEEQRQIRDAIEEIYQKAGVEIPESEEVIDGFKDKALARQMIERLCGEGVLVKLEYPNYMHSETIGWARQILKETIAEKGQITLAEYRDKIETSRKYAMMILEYFDREHITKKNGDARVLWE</sequence>
<dbReference type="NCBIfam" id="TIGR00475">
    <property type="entry name" value="selB"/>
    <property type="match status" value="1"/>
</dbReference>
<comment type="function">
    <text evidence="7">Translation factor necessary for the incorporation of selenocysteine into proteins. It probably replaces EF-Tu for the insertion of selenocysteine directed by the UGA codon. SelB binds GTP and GDP.</text>
</comment>
<evidence type="ECO:0000313" key="10">
    <source>
        <dbReference type="EMBL" id="MBC6678239.1"/>
    </source>
</evidence>
<dbReference type="SUPFAM" id="SSF52540">
    <property type="entry name" value="P-loop containing nucleoside triphosphate hydrolases"/>
    <property type="match status" value="1"/>
</dbReference>
<dbReference type="PANTHER" id="PTHR43721:SF22">
    <property type="entry name" value="ELONGATION FACTOR TU, MITOCHONDRIAL"/>
    <property type="match status" value="1"/>
</dbReference>
<dbReference type="Pfam" id="PF09107">
    <property type="entry name" value="WHD_3rd_SelB"/>
    <property type="match status" value="1"/>
</dbReference>
<keyword evidence="3" id="KW-0963">Cytoplasm</keyword>
<name>A0A923SQG8_9FIRM</name>
<keyword evidence="11" id="KW-1185">Reference proteome</keyword>
<evidence type="ECO:0000256" key="5">
    <source>
        <dbReference type="ARBA" id="ARBA00022917"/>
    </source>
</evidence>
<dbReference type="SUPFAM" id="SSF50465">
    <property type="entry name" value="EF-Tu/eEF-1alpha/eIF2-gamma C-terminal domain"/>
    <property type="match status" value="1"/>
</dbReference>
<dbReference type="PROSITE" id="PS51722">
    <property type="entry name" value="G_TR_2"/>
    <property type="match status" value="1"/>
</dbReference>
<evidence type="ECO:0000256" key="8">
    <source>
        <dbReference type="ARBA" id="ARBA00031615"/>
    </source>
</evidence>
<keyword evidence="5" id="KW-0648">Protein biosynthesis</keyword>
<dbReference type="RefSeq" id="WP_187301443.1">
    <property type="nucleotide sequence ID" value="NZ_JACRYT010000001.1"/>
</dbReference>
<dbReference type="Proteomes" id="UP000602647">
    <property type="component" value="Unassembled WGS sequence"/>
</dbReference>
<dbReference type="Gene3D" id="1.10.10.10">
    <property type="entry name" value="Winged helix-like DNA-binding domain superfamily/Winged helix DNA-binding domain"/>
    <property type="match status" value="1"/>
</dbReference>
<dbReference type="Pfam" id="PF00009">
    <property type="entry name" value="GTP_EFTU"/>
    <property type="match status" value="1"/>
</dbReference>
<evidence type="ECO:0000256" key="7">
    <source>
        <dbReference type="ARBA" id="ARBA00025526"/>
    </source>
</evidence>
<evidence type="ECO:0000256" key="1">
    <source>
        <dbReference type="ARBA" id="ARBA00004496"/>
    </source>
</evidence>
<dbReference type="GO" id="GO:0003924">
    <property type="term" value="F:GTPase activity"/>
    <property type="evidence" value="ECO:0007669"/>
    <property type="project" value="InterPro"/>
</dbReference>
<dbReference type="InterPro" id="IPR009000">
    <property type="entry name" value="Transl_B-barrel_sf"/>
</dbReference>
<dbReference type="EMBL" id="JACRYT010000001">
    <property type="protein sequence ID" value="MBC6678239.1"/>
    <property type="molecule type" value="Genomic_DNA"/>
</dbReference>
<dbReference type="GO" id="GO:0003723">
    <property type="term" value="F:RNA binding"/>
    <property type="evidence" value="ECO:0007669"/>
    <property type="project" value="InterPro"/>
</dbReference>
<dbReference type="NCBIfam" id="TIGR00231">
    <property type="entry name" value="small_GTP"/>
    <property type="match status" value="1"/>
</dbReference>
<evidence type="ECO:0000256" key="3">
    <source>
        <dbReference type="ARBA" id="ARBA00022490"/>
    </source>
</evidence>
<accession>A0A923SQG8</accession>
<evidence type="ECO:0000256" key="6">
    <source>
        <dbReference type="ARBA" id="ARBA00023134"/>
    </source>
</evidence>
<dbReference type="InterPro" id="IPR015190">
    <property type="entry name" value="Elong_fac_SelB-wing-hlx_typ-2"/>
</dbReference>
<dbReference type="AlphaFoldDB" id="A0A923SQG8"/>
<dbReference type="GO" id="GO:0003746">
    <property type="term" value="F:translation elongation factor activity"/>
    <property type="evidence" value="ECO:0007669"/>
    <property type="project" value="UniProtKB-KW"/>
</dbReference>
<dbReference type="GO" id="GO:0005525">
    <property type="term" value="F:GTP binding"/>
    <property type="evidence" value="ECO:0007669"/>
    <property type="project" value="UniProtKB-KW"/>
</dbReference>
<dbReference type="CDD" id="cd04171">
    <property type="entry name" value="SelB"/>
    <property type="match status" value="1"/>
</dbReference>
<dbReference type="PRINTS" id="PR00315">
    <property type="entry name" value="ELONGATNFCT"/>
</dbReference>
<feature type="domain" description="Tr-type G" evidence="9">
    <location>
        <begin position="1"/>
        <end position="174"/>
    </location>
</feature>
<evidence type="ECO:0000259" key="9">
    <source>
        <dbReference type="PROSITE" id="PS51722"/>
    </source>
</evidence>
<dbReference type="Pfam" id="PF09106">
    <property type="entry name" value="WHD_2nd_SelB"/>
    <property type="match status" value="1"/>
</dbReference>
<organism evidence="10 11">
    <name type="scientific">Zhenpiania hominis</name>
    <dbReference type="NCBI Taxonomy" id="2763644"/>
    <lineage>
        <taxon>Bacteria</taxon>
        <taxon>Bacillati</taxon>
        <taxon>Bacillota</taxon>
        <taxon>Clostridia</taxon>
        <taxon>Peptostreptococcales</taxon>
        <taxon>Anaerovoracaceae</taxon>
        <taxon>Zhenpiania</taxon>
    </lineage>
</organism>
<keyword evidence="4" id="KW-0547">Nucleotide-binding</keyword>
<dbReference type="InterPro" id="IPR005225">
    <property type="entry name" value="Small_GTP-bd"/>
</dbReference>
<reference evidence="10" key="1">
    <citation type="submission" date="2020-08" db="EMBL/GenBank/DDBJ databases">
        <title>Genome public.</title>
        <authorList>
            <person name="Liu C."/>
            <person name="Sun Q."/>
        </authorList>
    </citation>
    <scope>NUCLEOTIDE SEQUENCE</scope>
    <source>
        <strain evidence="10">BX12</strain>
    </source>
</reference>
<dbReference type="SUPFAM" id="SSF50447">
    <property type="entry name" value="Translation proteins"/>
    <property type="match status" value="1"/>
</dbReference>
<dbReference type="InterPro" id="IPR015191">
    <property type="entry name" value="SelB_WHD4"/>
</dbReference>
<dbReference type="PANTHER" id="PTHR43721">
    <property type="entry name" value="ELONGATION FACTOR TU-RELATED"/>
    <property type="match status" value="1"/>
</dbReference>
<dbReference type="GO" id="GO:0005737">
    <property type="term" value="C:cytoplasm"/>
    <property type="evidence" value="ECO:0007669"/>
    <property type="project" value="UniProtKB-SubCell"/>
</dbReference>
<dbReference type="InterPro" id="IPR004535">
    <property type="entry name" value="Transl_elong_SelB"/>
</dbReference>
<dbReference type="InterPro" id="IPR057335">
    <property type="entry name" value="Beta-barrel_SelB"/>
</dbReference>
<dbReference type="InterPro" id="IPR031157">
    <property type="entry name" value="G_TR_CS"/>
</dbReference>
<dbReference type="Gene3D" id="1.10.10.2770">
    <property type="match status" value="1"/>
</dbReference>
<dbReference type="Gene3D" id="2.40.30.10">
    <property type="entry name" value="Translation factors"/>
    <property type="match status" value="1"/>
</dbReference>
<dbReference type="InterPro" id="IPR027417">
    <property type="entry name" value="P-loop_NTPase"/>
</dbReference>
<gene>
    <name evidence="10" type="primary">selB</name>
    <name evidence="10" type="ORF">H9L42_00140</name>
</gene>
<evidence type="ECO:0000256" key="2">
    <source>
        <dbReference type="ARBA" id="ARBA00015953"/>
    </source>
</evidence>
<dbReference type="CDD" id="cd15491">
    <property type="entry name" value="selB_III"/>
    <property type="match status" value="1"/>
</dbReference>
<dbReference type="CDD" id="cd03696">
    <property type="entry name" value="SelB_II"/>
    <property type="match status" value="1"/>
</dbReference>
<evidence type="ECO:0000256" key="4">
    <source>
        <dbReference type="ARBA" id="ARBA00022741"/>
    </source>
</evidence>
<keyword evidence="10" id="KW-0251">Elongation factor</keyword>
<dbReference type="InterPro" id="IPR036390">
    <property type="entry name" value="WH_DNA-bd_sf"/>
</dbReference>
<dbReference type="Pfam" id="PF25461">
    <property type="entry name" value="Beta-barrel_SelB"/>
    <property type="match status" value="1"/>
</dbReference>
<evidence type="ECO:0000313" key="11">
    <source>
        <dbReference type="Proteomes" id="UP000602647"/>
    </source>
</evidence>
<dbReference type="PROSITE" id="PS00301">
    <property type="entry name" value="G_TR_1"/>
    <property type="match status" value="1"/>
</dbReference>
<comment type="caution">
    <text evidence="10">The sequence shown here is derived from an EMBL/GenBank/DDBJ whole genome shotgun (WGS) entry which is preliminary data.</text>
</comment>
<protein>
    <recommendedName>
        <fullName evidence="2">Selenocysteine-specific elongation factor</fullName>
    </recommendedName>
    <alternativeName>
        <fullName evidence="8">SelB translation factor</fullName>
    </alternativeName>
</protein>
<dbReference type="SUPFAM" id="SSF46785">
    <property type="entry name" value="Winged helix' DNA-binding domain"/>
    <property type="match status" value="3"/>
</dbReference>
<dbReference type="InterPro" id="IPR004161">
    <property type="entry name" value="EFTu-like_2"/>
</dbReference>
<dbReference type="InterPro" id="IPR036388">
    <property type="entry name" value="WH-like_DNA-bd_sf"/>
</dbReference>
<dbReference type="Pfam" id="PF03144">
    <property type="entry name" value="GTP_EFTU_D2"/>
    <property type="match status" value="1"/>
</dbReference>